<name>A0A4P7NXB9_9GAMM</name>
<dbReference type="Proteomes" id="UP000296201">
    <property type="component" value="Chromosome"/>
</dbReference>
<accession>A0A4P7NXB9</accession>
<reference evidence="2 3" key="1">
    <citation type="submission" date="2018-08" db="EMBL/GenBank/DDBJ databases">
        <title>Horizontal acquisition of hydrogen conversion ability and other habitat adaptations in Hydrogenovibrio crunogenus strains.</title>
        <authorList>
            <person name="Gonnella G."/>
            <person name="Adam N."/>
            <person name="Perner M."/>
        </authorList>
    </citation>
    <scope>NUCLEOTIDE SEQUENCE [LARGE SCALE GENOMIC DNA]</scope>
    <source>
        <strain evidence="2 3">SP-41</strain>
    </source>
</reference>
<gene>
    <name evidence="2" type="ORF">GHNINEIG_00430</name>
</gene>
<dbReference type="EMBL" id="CP032096">
    <property type="protein sequence ID" value="QBZ82400.1"/>
    <property type="molecule type" value="Genomic_DNA"/>
</dbReference>
<organism evidence="2 3">
    <name type="scientific">Hydrogenovibrio crunogenus</name>
    <dbReference type="NCBI Taxonomy" id="39765"/>
    <lineage>
        <taxon>Bacteria</taxon>
        <taxon>Pseudomonadati</taxon>
        <taxon>Pseudomonadota</taxon>
        <taxon>Gammaproteobacteria</taxon>
        <taxon>Thiotrichales</taxon>
        <taxon>Piscirickettsiaceae</taxon>
        <taxon>Hydrogenovibrio</taxon>
    </lineage>
</organism>
<sequence length="297" mass="33238" precursor="true">MKKQWHLSAALLSMLLWSMTAHSGEQLLGYTKGAEPLPKGASEFYQIFTQRHDKGQGTYQALDSKTEIEHGFTHRFSGAIAITGHQIETKGLIIGGYLPQEKNTGFTFSGIETELKYAFLTPALNDIGLSTTVGLDFDTVDKHSGQKKDTLSVDLGLQLQKYFMDGQLVWLGNTNLESTYAKRAKIDGINNEETWPTQPEMEIELAAKTGLSYRFASNWSVGAEALYETEFETEVGQERWSIFAGPSIHYGHKHFWATLTYLPQVSGGGERYSGQESGLHLIEKTKYETKLKLGYNF</sequence>
<dbReference type="RefSeq" id="WP_135795111.1">
    <property type="nucleotide sequence ID" value="NZ_CP032096.1"/>
</dbReference>
<protein>
    <submittedName>
        <fullName evidence="2">Lipoprotein</fullName>
    </submittedName>
</protein>
<dbReference type="InterPro" id="IPR046603">
    <property type="entry name" value="DUF6662"/>
</dbReference>
<feature type="signal peptide" evidence="1">
    <location>
        <begin position="1"/>
        <end position="23"/>
    </location>
</feature>
<keyword evidence="3" id="KW-1185">Reference proteome</keyword>
<evidence type="ECO:0000313" key="3">
    <source>
        <dbReference type="Proteomes" id="UP000296201"/>
    </source>
</evidence>
<keyword evidence="2" id="KW-0449">Lipoprotein</keyword>
<evidence type="ECO:0000256" key="1">
    <source>
        <dbReference type="SAM" id="SignalP"/>
    </source>
</evidence>
<proteinExistence type="predicted"/>
<keyword evidence="1" id="KW-0732">Signal</keyword>
<dbReference type="InterPro" id="IPR036709">
    <property type="entry name" value="Autotransporte_beta_dom_sf"/>
</dbReference>
<dbReference type="Pfam" id="PF20367">
    <property type="entry name" value="DUF6662"/>
    <property type="match status" value="1"/>
</dbReference>
<evidence type="ECO:0000313" key="2">
    <source>
        <dbReference type="EMBL" id="QBZ82400.1"/>
    </source>
</evidence>
<feature type="chain" id="PRO_5020650247" evidence="1">
    <location>
        <begin position="24"/>
        <end position="297"/>
    </location>
</feature>
<dbReference type="OrthoDB" id="3078733at2"/>
<dbReference type="AlphaFoldDB" id="A0A4P7NXB9"/>
<dbReference type="SUPFAM" id="SSF103515">
    <property type="entry name" value="Autotransporter"/>
    <property type="match status" value="1"/>
</dbReference>